<evidence type="ECO:0000256" key="8">
    <source>
        <dbReference type="SAM" id="Phobius"/>
    </source>
</evidence>
<comment type="similarity">
    <text evidence="1">Belongs to the CorA metal ion transporter (MIT) (TC 1.A.35) family.</text>
</comment>
<accession>A0A4V4MTZ9</accession>
<dbReference type="CDD" id="cd12823">
    <property type="entry name" value="Mrs2_Mfm1p-like"/>
    <property type="match status" value="1"/>
</dbReference>
<feature type="domain" description="Protein kinase" evidence="9">
    <location>
        <begin position="377"/>
        <end position="684"/>
    </location>
</feature>
<evidence type="ECO:0000256" key="2">
    <source>
        <dbReference type="ARBA" id="ARBA00022527"/>
    </source>
</evidence>
<keyword evidence="8" id="KW-0472">Membrane</keyword>
<dbReference type="InterPro" id="IPR008271">
    <property type="entry name" value="Ser/Thr_kinase_AS"/>
</dbReference>
<dbReference type="Gene3D" id="2.40.128.330">
    <property type="match status" value="1"/>
</dbReference>
<evidence type="ECO:0000259" key="9">
    <source>
        <dbReference type="PROSITE" id="PS50011"/>
    </source>
</evidence>
<dbReference type="Gene3D" id="1.10.510.10">
    <property type="entry name" value="Transferase(Phosphotransferase) domain 1"/>
    <property type="match status" value="1"/>
</dbReference>
<dbReference type="AlphaFoldDB" id="A0A4V4MTZ9"/>
<feature type="transmembrane region" description="Helical" evidence="8">
    <location>
        <begin position="335"/>
        <end position="355"/>
    </location>
</feature>
<dbReference type="SMART" id="SM00220">
    <property type="entry name" value="S_TKc"/>
    <property type="match status" value="1"/>
</dbReference>
<protein>
    <submittedName>
        <fullName evidence="10">Mg2+ transporter protein</fullName>
    </submittedName>
</protein>
<dbReference type="PANTHER" id="PTHR24055">
    <property type="entry name" value="MITOGEN-ACTIVATED PROTEIN KINASE"/>
    <property type="match status" value="1"/>
</dbReference>
<evidence type="ECO:0000256" key="4">
    <source>
        <dbReference type="ARBA" id="ARBA00022741"/>
    </source>
</evidence>
<feature type="transmembrane region" description="Helical" evidence="8">
    <location>
        <begin position="304"/>
        <end position="323"/>
    </location>
</feature>
<organism evidence="10 11">
    <name type="scientific">Wallemia mellicola</name>
    <dbReference type="NCBI Taxonomy" id="1708541"/>
    <lineage>
        <taxon>Eukaryota</taxon>
        <taxon>Fungi</taxon>
        <taxon>Dikarya</taxon>
        <taxon>Basidiomycota</taxon>
        <taxon>Wallemiomycotina</taxon>
        <taxon>Wallemiomycetes</taxon>
        <taxon>Wallemiales</taxon>
        <taxon>Wallemiaceae</taxon>
        <taxon>Wallemia</taxon>
    </lineage>
</organism>
<evidence type="ECO:0000256" key="1">
    <source>
        <dbReference type="ARBA" id="ARBA00009765"/>
    </source>
</evidence>
<keyword evidence="4" id="KW-0547">Nucleotide-binding</keyword>
<evidence type="ECO:0000256" key="7">
    <source>
        <dbReference type="SAM" id="MobiDB-lite"/>
    </source>
</evidence>
<dbReference type="InterPro" id="IPR039204">
    <property type="entry name" value="MRS2-like"/>
</dbReference>
<dbReference type="PROSITE" id="PS00108">
    <property type="entry name" value="PROTEIN_KINASE_ST"/>
    <property type="match status" value="1"/>
</dbReference>
<dbReference type="PROSITE" id="PS50011">
    <property type="entry name" value="PROTEIN_KINASE_DOM"/>
    <property type="match status" value="1"/>
</dbReference>
<keyword evidence="5" id="KW-0418">Kinase</keyword>
<comment type="caution">
    <text evidence="10">The sequence shown here is derived from an EMBL/GenBank/DDBJ whole genome shotgun (WGS) entry which is preliminary data.</text>
</comment>
<proteinExistence type="inferred from homology"/>
<dbReference type="Gene3D" id="3.30.200.20">
    <property type="entry name" value="Phosphorylase Kinase, domain 1"/>
    <property type="match status" value="1"/>
</dbReference>
<keyword evidence="3" id="KW-0808">Transferase</keyword>
<keyword evidence="8" id="KW-1133">Transmembrane helix</keyword>
<dbReference type="SUPFAM" id="SSF56112">
    <property type="entry name" value="Protein kinase-like (PK-like)"/>
    <property type="match status" value="1"/>
</dbReference>
<dbReference type="Pfam" id="PF22099">
    <property type="entry name" value="MRS2-like"/>
    <property type="match status" value="1"/>
</dbReference>
<dbReference type="Proteomes" id="UP000305647">
    <property type="component" value="Unassembled WGS sequence"/>
</dbReference>
<evidence type="ECO:0000256" key="5">
    <source>
        <dbReference type="ARBA" id="ARBA00022777"/>
    </source>
</evidence>
<dbReference type="InterPro" id="IPR011009">
    <property type="entry name" value="Kinase-like_dom_sf"/>
</dbReference>
<feature type="region of interest" description="Disordered" evidence="7">
    <location>
        <begin position="1"/>
        <end position="35"/>
    </location>
</feature>
<dbReference type="InterPro" id="IPR000719">
    <property type="entry name" value="Prot_kinase_dom"/>
</dbReference>
<dbReference type="FunFam" id="1.10.510.10:FF:000624">
    <property type="entry name" value="Mitogen-activated protein kinase"/>
    <property type="match status" value="1"/>
</dbReference>
<dbReference type="EMBL" id="SPRO01000047">
    <property type="protein sequence ID" value="TIC28003.1"/>
    <property type="molecule type" value="Genomic_DNA"/>
</dbReference>
<sequence>MDIRKNKQIRQSFAPAPSPTPSLPQLSSSEDSPRKTSTLKLVLYSLPSLQPSELPNSTRTQICKSASIPYRDLRVLDSPLSDDEPSILIRDSCIVYAGEGVRAIVRSDRLLVVRGENDVGIGHNPATIEIIHTILLSLENRLTSNDFTKRTYPFEFNALETLLMHSFSLLEKRVASLTLSTDTLLETLRTKGIEHDQLLDMLDLSTAVDKANRKVRGMHKAIEEVLREEEDMAAMYLTAKHFGKPRNEGEDDEVELLLEAYLKQSSTLCSAVAALTTRLQSTSRHIDLVMAATRNRLLHLEIQLAVVTAALGLGSFFTGLLGMNLMNHFEEHWSAFYIFTSFLVVLVTITMRYGIRILNRTRWSRIQASKEDHSNDHLNNLPLGEGSFAEVYLVGWKSPKLRLQTGVAAPISQMQINNNRPEYTNKHLVAIKRMKKSFKDWKECEKLKELKSLLAIPQHPNLIPLYDAFLHPTTKELYFVFESMEGNLYQLTKSRRGRPLAQGLVASLFRQTVAGLSHIHRSGYFHRDMKPENLLITTTGLTDYPSLSNSLERDVTVIVKLADFGLARESDSKPPYTEYVSTRWYRAPEVLLRAKDYGPPVDLWALGTILAEIVNLKPLFPGQSEVDQVYKICHVLGNPTSQSTYHPVTNTLIGGGDWQHGLKLAATIGFQFPQVGLQSAAFFY</sequence>
<evidence type="ECO:0000256" key="3">
    <source>
        <dbReference type="ARBA" id="ARBA00022679"/>
    </source>
</evidence>
<name>A0A4V4MTZ9_9BASI</name>
<gene>
    <name evidence="10" type="ORF">E3Q10_03429</name>
</gene>
<keyword evidence="6" id="KW-0067">ATP-binding</keyword>
<evidence type="ECO:0000313" key="11">
    <source>
        <dbReference type="Proteomes" id="UP000305647"/>
    </source>
</evidence>
<dbReference type="GO" id="GO:0004674">
    <property type="term" value="F:protein serine/threonine kinase activity"/>
    <property type="evidence" value="ECO:0007669"/>
    <property type="project" value="UniProtKB-KW"/>
</dbReference>
<dbReference type="Pfam" id="PF00069">
    <property type="entry name" value="Pkinase"/>
    <property type="match status" value="1"/>
</dbReference>
<reference evidence="10 11" key="1">
    <citation type="submission" date="2019-03" db="EMBL/GenBank/DDBJ databases">
        <title>Sequencing 25 genomes of Wallemia mellicola.</title>
        <authorList>
            <person name="Gostincar C."/>
        </authorList>
    </citation>
    <scope>NUCLEOTIDE SEQUENCE [LARGE SCALE GENOMIC DNA]</scope>
    <source>
        <strain evidence="10 11">EXF-8738</strain>
    </source>
</reference>
<keyword evidence="2" id="KW-0723">Serine/threonine-protein kinase</keyword>
<keyword evidence="8" id="KW-0812">Transmembrane</keyword>
<dbReference type="Gene3D" id="1.20.58.340">
    <property type="entry name" value="Magnesium transport protein CorA, transmembrane region"/>
    <property type="match status" value="1"/>
</dbReference>
<dbReference type="GO" id="GO:0005524">
    <property type="term" value="F:ATP binding"/>
    <property type="evidence" value="ECO:0007669"/>
    <property type="project" value="UniProtKB-KW"/>
</dbReference>
<dbReference type="InterPro" id="IPR050117">
    <property type="entry name" value="MAPK"/>
</dbReference>
<evidence type="ECO:0000313" key="10">
    <source>
        <dbReference type="EMBL" id="TIC28003.1"/>
    </source>
</evidence>
<evidence type="ECO:0000256" key="6">
    <source>
        <dbReference type="ARBA" id="ARBA00022840"/>
    </source>
</evidence>